<feature type="region of interest" description="Disordered" evidence="1">
    <location>
        <begin position="1"/>
        <end position="20"/>
    </location>
</feature>
<dbReference type="EMBL" id="SSOB01000001">
    <property type="protein sequence ID" value="THF84480.1"/>
    <property type="molecule type" value="Genomic_DNA"/>
</dbReference>
<gene>
    <name evidence="3" type="ORF">E6C55_00400</name>
</gene>
<reference evidence="3 4" key="1">
    <citation type="submission" date="2019-04" db="EMBL/GenBank/DDBJ databases">
        <title>Cohnella sp. nov. isolated from preserved vegetables.</title>
        <authorList>
            <person name="Lin S.-Y."/>
            <person name="Hung M.-H."/>
            <person name="Young C.-C."/>
        </authorList>
    </citation>
    <scope>NUCLEOTIDE SEQUENCE [LARGE SCALE GENOMIC DNA]</scope>
    <source>
        <strain evidence="3 4">CC-MHH1044</strain>
    </source>
</reference>
<proteinExistence type="predicted"/>
<sequence length="78" mass="8429">MMASRALDLLQAERTQESTGRTFPDFERVSAWAKEGVQTSVQFGILQGNPRGELHPGASTTRAEAAAMVRRLLNLAAG</sequence>
<dbReference type="AlphaFoldDB" id="A0A4S4C8V7"/>
<evidence type="ECO:0000313" key="4">
    <source>
        <dbReference type="Proteomes" id="UP000310636"/>
    </source>
</evidence>
<evidence type="ECO:0000256" key="1">
    <source>
        <dbReference type="SAM" id="MobiDB-lite"/>
    </source>
</evidence>
<dbReference type="OrthoDB" id="2667019at2"/>
<evidence type="ECO:0000313" key="3">
    <source>
        <dbReference type="EMBL" id="THF84480.1"/>
    </source>
</evidence>
<comment type="caution">
    <text evidence="3">The sequence shown here is derived from an EMBL/GenBank/DDBJ whole genome shotgun (WGS) entry which is preliminary data.</text>
</comment>
<protein>
    <submittedName>
        <fullName evidence="3">S-layer homology domain-containing protein</fullName>
    </submittedName>
</protein>
<organism evidence="3 4">
    <name type="scientific">Cohnella fermenti</name>
    <dbReference type="NCBI Taxonomy" id="2565925"/>
    <lineage>
        <taxon>Bacteria</taxon>
        <taxon>Bacillati</taxon>
        <taxon>Bacillota</taxon>
        <taxon>Bacilli</taxon>
        <taxon>Bacillales</taxon>
        <taxon>Paenibacillaceae</taxon>
        <taxon>Cohnella</taxon>
    </lineage>
</organism>
<accession>A0A4S4C8V7</accession>
<keyword evidence="4" id="KW-1185">Reference proteome</keyword>
<dbReference type="Proteomes" id="UP000310636">
    <property type="component" value="Unassembled WGS sequence"/>
</dbReference>
<dbReference type="Pfam" id="PF00395">
    <property type="entry name" value="SLH"/>
    <property type="match status" value="1"/>
</dbReference>
<dbReference type="PROSITE" id="PS51272">
    <property type="entry name" value="SLH"/>
    <property type="match status" value="1"/>
</dbReference>
<name>A0A4S4C8V7_9BACL</name>
<evidence type="ECO:0000259" key="2">
    <source>
        <dbReference type="PROSITE" id="PS51272"/>
    </source>
</evidence>
<feature type="domain" description="SLH" evidence="2">
    <location>
        <begin position="20"/>
        <end position="78"/>
    </location>
</feature>
<dbReference type="InterPro" id="IPR001119">
    <property type="entry name" value="SLH_dom"/>
</dbReference>